<dbReference type="GO" id="GO:0032039">
    <property type="term" value="C:integrator complex"/>
    <property type="evidence" value="ECO:0007669"/>
    <property type="project" value="InterPro"/>
</dbReference>
<organism evidence="5 6">
    <name type="scientific">Diversispora eburnea</name>
    <dbReference type="NCBI Taxonomy" id="1213867"/>
    <lineage>
        <taxon>Eukaryota</taxon>
        <taxon>Fungi</taxon>
        <taxon>Fungi incertae sedis</taxon>
        <taxon>Mucoromycota</taxon>
        <taxon>Glomeromycotina</taxon>
        <taxon>Glomeromycetes</taxon>
        <taxon>Diversisporales</taxon>
        <taxon>Diversisporaceae</taxon>
        <taxon>Diversispora</taxon>
    </lineage>
</organism>
<dbReference type="EMBL" id="CAJVPK010001252">
    <property type="protein sequence ID" value="CAG8578827.1"/>
    <property type="molecule type" value="Genomic_DNA"/>
</dbReference>
<evidence type="ECO:0000256" key="3">
    <source>
        <dbReference type="ARBA" id="ARBA00016811"/>
    </source>
</evidence>
<keyword evidence="4" id="KW-0539">Nucleus</keyword>
<accession>A0A9N9G5J5</accession>
<dbReference type="PANTHER" id="PTHR16055">
    <property type="entry name" value="INTEGRATOR COMPLEX SUBUNIT 10"/>
    <property type="match status" value="1"/>
</dbReference>
<dbReference type="GO" id="GO:0016180">
    <property type="term" value="P:snRNA processing"/>
    <property type="evidence" value="ECO:0007669"/>
    <property type="project" value="InterPro"/>
</dbReference>
<proteinExistence type="inferred from homology"/>
<evidence type="ECO:0000256" key="1">
    <source>
        <dbReference type="ARBA" id="ARBA00004123"/>
    </source>
</evidence>
<evidence type="ECO:0000256" key="2">
    <source>
        <dbReference type="ARBA" id="ARBA00010391"/>
    </source>
</evidence>
<evidence type="ECO:0000313" key="5">
    <source>
        <dbReference type="EMBL" id="CAG8578827.1"/>
    </source>
</evidence>
<dbReference type="Proteomes" id="UP000789706">
    <property type="component" value="Unassembled WGS sequence"/>
</dbReference>
<reference evidence="5" key="1">
    <citation type="submission" date="2021-06" db="EMBL/GenBank/DDBJ databases">
        <authorList>
            <person name="Kallberg Y."/>
            <person name="Tangrot J."/>
            <person name="Rosling A."/>
        </authorList>
    </citation>
    <scope>NUCLEOTIDE SEQUENCE</scope>
    <source>
        <strain evidence="5">AZ414A</strain>
    </source>
</reference>
<comment type="subcellular location">
    <subcellularLocation>
        <location evidence="1">Nucleus</location>
    </subcellularLocation>
</comment>
<comment type="similarity">
    <text evidence="2">Belongs to the Integrator subunit 10 family.</text>
</comment>
<evidence type="ECO:0000313" key="6">
    <source>
        <dbReference type="Proteomes" id="UP000789706"/>
    </source>
</evidence>
<gene>
    <name evidence="5" type="ORF">DEBURN_LOCUS8470</name>
</gene>
<name>A0A9N9G5J5_9GLOM</name>
<dbReference type="PANTHER" id="PTHR16055:SF2">
    <property type="entry name" value="INTEGRATOR COMPLEX SUBUNIT 10"/>
    <property type="match status" value="1"/>
</dbReference>
<dbReference type="AlphaFoldDB" id="A0A9N9G5J5"/>
<protein>
    <recommendedName>
        <fullName evidence="3">Integrator complex subunit 10</fullName>
    </recommendedName>
</protein>
<keyword evidence="6" id="KW-1185">Reference proteome</keyword>
<comment type="caution">
    <text evidence="5">The sequence shown here is derived from an EMBL/GenBank/DDBJ whole genome shotgun (WGS) entry which is preliminary data.</text>
</comment>
<dbReference type="InterPro" id="IPR026164">
    <property type="entry name" value="Int_cplx_su10"/>
</dbReference>
<sequence length="901" mass="104272">MRITESSSFPIISTDSSSFLEGEPSGDARLQYAIRRYHEARNLFPDSYDLKFIGHKIAIKEGDMTQAEQYFDELRRQFPDHEPLKEYLVEITNSVRHQTTDDNFMGFLEVDPKSTFINSTTKNCAFFLRLPARTQREILVHSAVRHEMSNKLVDACRLYVLLLKAYPDTATYFGVHAAQLAIECEAQNQPLSEYNSYRKLFGWDYLSIPVSTPTNYPQNVDVVYSELKLWLERAQGFYIASKDWKKLFEISLTVMDSTGYLVFPSSPRISLESFFEDPSQLYVKLFNLLNQKPVTFLTQETTQHSFCISIGIACFVHCCHEFYKLVSGSKNMSSEGKRNCLIPIWIEKVNTETVPTPPPSSIKTPTITTPIKGSTSNAHHLLHDDYDEVIDSRVSKKRRVSFLLTEDSSDRDKRVDYAHITENMNTEKHEVSRGKNVMNVRNLLTNDEDYKDYKNYEDIQSELWQDSFNLTITIVCDATVYLERALGCWDDLELMFRRGGNEPQNLDKDLDKEVNRQLKAWNLPLDVSNAVMLTRADCELTKGNISMALNNYREITSRISRAWGEYRTKESQKDHLKSLNDDILDQTFMDESSIKELSPLLLTFRVIYSISVLYRAIGLWAQAKVELCIILATVPFTPVDKDHFEKDDLYISNTKRNINFNEKYKHQRFKLMEVNQEGLVIRVIKELMACFEDELDKVEDPLMDKTIGNIIILSQFGWPYWHDRVLSQVIFPKIKSRGGLKYPDLLKFMYNVEILGEILELHRTSPDLEFSLNPVSENDPTPASTTLSIKILENRIENPIEIHINEIMVKFFRARLKDETYSNTNNTNLFNSMPQQEGYEIIETSTSDAQISKTISKSWKMNVSAINNKDNTESFSNQVRINNNKANIFYNCENMDEKEGL</sequence>
<dbReference type="OrthoDB" id="18145at2759"/>
<evidence type="ECO:0000256" key="4">
    <source>
        <dbReference type="ARBA" id="ARBA00023242"/>
    </source>
</evidence>